<dbReference type="GO" id="GO:0004672">
    <property type="term" value="F:protein kinase activity"/>
    <property type="evidence" value="ECO:0007669"/>
    <property type="project" value="InterPro"/>
</dbReference>
<dbReference type="InterPro" id="IPR008266">
    <property type="entry name" value="Tyr_kinase_AS"/>
</dbReference>
<evidence type="ECO:0000313" key="3">
    <source>
        <dbReference type="Proteomes" id="UP001140094"/>
    </source>
</evidence>
<name>A0A9W8LPV0_9FUNG</name>
<feature type="domain" description="Protein kinase" evidence="1">
    <location>
        <begin position="197"/>
        <end position="426"/>
    </location>
</feature>
<dbReference type="InterPro" id="IPR040976">
    <property type="entry name" value="Pkinase_fungal"/>
</dbReference>
<comment type="caution">
    <text evidence="2">The sequence shown here is derived from an EMBL/GenBank/DDBJ whole genome shotgun (WGS) entry which is preliminary data.</text>
</comment>
<accession>A0A9W8LPV0</accession>
<dbReference type="Gene3D" id="1.10.510.10">
    <property type="entry name" value="Transferase(Phosphotransferase) domain 1"/>
    <property type="match status" value="1"/>
</dbReference>
<keyword evidence="3" id="KW-1185">Reference proteome</keyword>
<dbReference type="PROSITE" id="PS50011">
    <property type="entry name" value="PROTEIN_KINASE_DOM"/>
    <property type="match status" value="1"/>
</dbReference>
<dbReference type="InterPro" id="IPR011009">
    <property type="entry name" value="Kinase-like_dom_sf"/>
</dbReference>
<dbReference type="AlphaFoldDB" id="A0A9W8LPV0"/>
<dbReference type="SUPFAM" id="SSF56112">
    <property type="entry name" value="Protein kinase-like (PK-like)"/>
    <property type="match status" value="1"/>
</dbReference>
<reference evidence="2" key="1">
    <citation type="submission" date="2022-07" db="EMBL/GenBank/DDBJ databases">
        <title>Phylogenomic reconstructions and comparative analyses of Kickxellomycotina fungi.</title>
        <authorList>
            <person name="Reynolds N.K."/>
            <person name="Stajich J.E."/>
            <person name="Barry K."/>
            <person name="Grigoriev I.V."/>
            <person name="Crous P."/>
            <person name="Smith M.E."/>
        </authorList>
    </citation>
    <scope>NUCLEOTIDE SEQUENCE</scope>
    <source>
        <strain evidence="2">NRRL 1565</strain>
    </source>
</reference>
<organism evidence="2 3">
    <name type="scientific">Coemansia guatemalensis</name>
    <dbReference type="NCBI Taxonomy" id="2761395"/>
    <lineage>
        <taxon>Eukaryota</taxon>
        <taxon>Fungi</taxon>
        <taxon>Fungi incertae sedis</taxon>
        <taxon>Zoopagomycota</taxon>
        <taxon>Kickxellomycotina</taxon>
        <taxon>Kickxellomycetes</taxon>
        <taxon>Kickxellales</taxon>
        <taxon>Kickxellaceae</taxon>
        <taxon>Coemansia</taxon>
    </lineage>
</organism>
<sequence>MRANHGKDIFANEIVKDIIKRALPDPVSKRLNLKAGSESNYQNIINSLMKQIEETLQYNRVQSGIRWIDTHDSRMPDGSKPDGILVLDAGHTGQDWKWTGVVFELKSDAVGSGDIALRGQLSSYLVSMLQAQPRRHLIGVSISKGGEMYLYVCLPSKICYHRIGALPCYDDRYSEQAISAVRFLLLLYLEVAKDPGFITTRRLGIFSGFSLQDVVNAHPVTDADIASAVINIQGYSCFSGCHSQLVGPQSWLYRDVGNQIVKFHWCSPKSSEILIHQKALELQIPHIPEILHSVIISHPYDSLNGELLVLDDAGTTIEDVLLNRRVPDYAVVDIFAGYFHTILAASSVCDGEVILHRDISAGNLLVRDSMPFVIDWGLGLYAHAKSRVVSTTPLVGTAPFMGVRVLCSMERRSCIDDIESLLLVLS</sequence>
<evidence type="ECO:0000313" key="2">
    <source>
        <dbReference type="EMBL" id="KAJ2793793.1"/>
    </source>
</evidence>
<dbReference type="OrthoDB" id="2747778at2759"/>
<proteinExistence type="predicted"/>
<gene>
    <name evidence="2" type="ORF">H4R20_006435</name>
</gene>
<dbReference type="Proteomes" id="UP001140094">
    <property type="component" value="Unassembled WGS sequence"/>
</dbReference>
<dbReference type="InterPro" id="IPR000719">
    <property type="entry name" value="Prot_kinase_dom"/>
</dbReference>
<feature type="non-terminal residue" evidence="2">
    <location>
        <position position="426"/>
    </location>
</feature>
<evidence type="ECO:0000259" key="1">
    <source>
        <dbReference type="PROSITE" id="PS50011"/>
    </source>
</evidence>
<protein>
    <recommendedName>
        <fullName evidence="1">Protein kinase domain-containing protein</fullName>
    </recommendedName>
</protein>
<dbReference type="Pfam" id="PF17667">
    <property type="entry name" value="Pkinase_fungal"/>
    <property type="match status" value="1"/>
</dbReference>
<dbReference type="EMBL" id="JANBUO010002767">
    <property type="protein sequence ID" value="KAJ2793793.1"/>
    <property type="molecule type" value="Genomic_DNA"/>
</dbReference>
<dbReference type="GO" id="GO:0005524">
    <property type="term" value="F:ATP binding"/>
    <property type="evidence" value="ECO:0007669"/>
    <property type="project" value="InterPro"/>
</dbReference>
<dbReference type="PROSITE" id="PS00109">
    <property type="entry name" value="PROTEIN_KINASE_TYR"/>
    <property type="match status" value="1"/>
</dbReference>